<dbReference type="FunFam" id="1.10.238.10:FF:000007">
    <property type="entry name" value="Putative myosin regulatory light chain sqh"/>
    <property type="match status" value="1"/>
</dbReference>
<proteinExistence type="predicted"/>
<accession>A0AAD3R4B6</accession>
<dbReference type="Pfam" id="PF06743">
    <property type="entry name" value="FAST_1"/>
    <property type="match status" value="1"/>
</dbReference>
<dbReference type="PANTHER" id="PTHR23049">
    <property type="entry name" value="MYOSIN REGULATORY LIGHT CHAIN 2"/>
    <property type="match status" value="1"/>
</dbReference>
<comment type="caution">
    <text evidence="6">The sequence shown here is derived from an EMBL/GenBank/DDBJ whole genome shotgun (WGS) entry which is preliminary data.</text>
</comment>
<dbReference type="GO" id="GO:0044528">
    <property type="term" value="P:regulation of mitochondrial mRNA stability"/>
    <property type="evidence" value="ECO:0007669"/>
    <property type="project" value="InterPro"/>
</dbReference>
<keyword evidence="3" id="KW-0106">Calcium</keyword>
<evidence type="ECO:0000259" key="5">
    <source>
        <dbReference type="PROSITE" id="PS51286"/>
    </source>
</evidence>
<dbReference type="AlphaFoldDB" id="A0AAD3R4B6"/>
<dbReference type="InterPro" id="IPR013584">
    <property type="entry name" value="RAP"/>
</dbReference>
<dbReference type="SUPFAM" id="SSF47473">
    <property type="entry name" value="EF-hand"/>
    <property type="match status" value="1"/>
</dbReference>
<evidence type="ECO:0000256" key="3">
    <source>
        <dbReference type="ARBA" id="ARBA00022837"/>
    </source>
</evidence>
<dbReference type="Proteomes" id="UP001279410">
    <property type="component" value="Unassembled WGS sequence"/>
</dbReference>
<gene>
    <name evidence="6" type="ORF">AKAME5_000722400</name>
</gene>
<dbReference type="Pfam" id="PF13499">
    <property type="entry name" value="EF-hand_7"/>
    <property type="match status" value="2"/>
</dbReference>
<dbReference type="Gene3D" id="1.10.238.10">
    <property type="entry name" value="EF-hand"/>
    <property type="match status" value="2"/>
</dbReference>
<dbReference type="InterPro" id="IPR013579">
    <property type="entry name" value="FAST_2"/>
</dbReference>
<dbReference type="EMBL" id="BRZM01000020">
    <property type="protein sequence ID" value="GLD54631.1"/>
    <property type="molecule type" value="Genomic_DNA"/>
</dbReference>
<dbReference type="GO" id="GO:0005509">
    <property type="term" value="F:calcium ion binding"/>
    <property type="evidence" value="ECO:0007669"/>
    <property type="project" value="InterPro"/>
</dbReference>
<feature type="domain" description="EF-hand" evidence="4">
    <location>
        <begin position="114"/>
        <end position="149"/>
    </location>
</feature>
<keyword evidence="2" id="KW-0677">Repeat</keyword>
<dbReference type="InterPro" id="IPR002048">
    <property type="entry name" value="EF_hand_dom"/>
</dbReference>
<evidence type="ECO:0000256" key="2">
    <source>
        <dbReference type="ARBA" id="ARBA00022737"/>
    </source>
</evidence>
<keyword evidence="6" id="KW-0418">Kinase</keyword>
<evidence type="ECO:0000259" key="4">
    <source>
        <dbReference type="PROSITE" id="PS50222"/>
    </source>
</evidence>
<sequence length="876" mass="99630">MLQGPLLVVVGIKTVKMSSKRAKGKTTKKRPQRATSNVFAMFDQSQIQEFKEAFNMIDQNRDGFVDKEDLHDMLASLGKNPTDEYLEAMMNEAPGPINFTMFLTMFGEKLNGTDPEDVIRNAFACFDEEGTGFIQEDYLRELLTTMGDRFTDEEVDELFREAPIDKKNNFNYVEFTRILKHVSIFSAGGSVTLCRCRTGPVERSWTGVTMALKLIRRFPLLGQFGVQRYPSVGPVCPFTRPLRTRAGQPLCVACLCTSTGRCIRRQGCRKLQPDCGTRSLTTIVREPFFVASSSVGLHRDSVPRFCLTQLHRPTAAEEQAFQRRLEGCSTSRHVFKLLRSEEILCDTMAAAALHRVASLEQEGNALKDPAVLENDTIKALCFQLEQDSRRLTDAGLVSALLACTRLFLDPWSTLMVRLVSESQVRLDRGQMSVGQLRTLGQAMLAIEGPGGVLLEQVMEDIQKQEPAQWSLSDLVDVYKLLQGDVGKDGKYRDLLNSMHTHAMTLTSCMDPYAVSVLLHTLVTLNQTQAMPLIINLCKQAVRHVPHFTDEELTLVIGALIHFGHSDHYFVQAMEKYVPTMAFTSHPETVTKVMQFFSRRNILSPTVLDAIAESFVYRADDYSTSQVARQIMAFGKLGYLPPNAGDLFRKVENILHMRFSHFQPRTLLNLLHSCILVERFPVNFVSKVFSSFFLQQLQGMGMDRFVLAQLTQLYMTMKLECPFYQGPRLLPKYHVKSFLMPRRSLETPVDVHLYNSVKTGLINLLGARSYFGSKVLTPYCYTLDVEIKLNEEGYVLPVSETDEVHKRIALCIDGQKRFTTNTRQLLGKEAIKQRHLRLLGYEVVQIPYYEFEKLQTMTSMVEYLHQKIFPHTYRLSW</sequence>
<dbReference type="Pfam" id="PF08368">
    <property type="entry name" value="FAST_2"/>
    <property type="match status" value="1"/>
</dbReference>
<dbReference type="PROSITE" id="PS51286">
    <property type="entry name" value="RAP"/>
    <property type="match status" value="1"/>
</dbReference>
<keyword evidence="1" id="KW-0479">Metal-binding</keyword>
<evidence type="ECO:0000256" key="1">
    <source>
        <dbReference type="ARBA" id="ARBA00022723"/>
    </source>
</evidence>
<protein>
    <submittedName>
        <fullName evidence="6">FAST kinase domain-containing protein 3, mitochondrial-like protein</fullName>
    </submittedName>
</protein>
<dbReference type="SMART" id="SM00054">
    <property type="entry name" value="EFh"/>
    <property type="match status" value="3"/>
</dbReference>
<dbReference type="InterPro" id="IPR010622">
    <property type="entry name" value="FAST_Leu-rich"/>
</dbReference>
<dbReference type="Pfam" id="PF08373">
    <property type="entry name" value="RAP"/>
    <property type="match status" value="1"/>
</dbReference>
<dbReference type="SMART" id="SM00952">
    <property type="entry name" value="RAP"/>
    <property type="match status" value="1"/>
</dbReference>
<dbReference type="PROSITE" id="PS00018">
    <property type="entry name" value="EF_HAND_1"/>
    <property type="match status" value="1"/>
</dbReference>
<evidence type="ECO:0000313" key="6">
    <source>
        <dbReference type="EMBL" id="GLD54631.1"/>
    </source>
</evidence>
<dbReference type="FunFam" id="1.10.238.10:FF:000010">
    <property type="entry name" value="Myosin regulatory light chain 2, atrial isoform"/>
    <property type="match status" value="1"/>
</dbReference>
<keyword evidence="6" id="KW-0808">Transferase</keyword>
<dbReference type="PROSITE" id="PS50222">
    <property type="entry name" value="EF_HAND_2"/>
    <property type="match status" value="2"/>
</dbReference>
<feature type="domain" description="RAP" evidence="5">
    <location>
        <begin position="807"/>
        <end position="865"/>
    </location>
</feature>
<dbReference type="InterPro" id="IPR050403">
    <property type="entry name" value="Myosin_RLC"/>
</dbReference>
<evidence type="ECO:0000313" key="7">
    <source>
        <dbReference type="Proteomes" id="UP001279410"/>
    </source>
</evidence>
<dbReference type="InterPro" id="IPR011992">
    <property type="entry name" value="EF-hand-dom_pair"/>
</dbReference>
<name>A0AAD3R4B6_LATJO</name>
<reference evidence="6" key="1">
    <citation type="submission" date="2022-08" db="EMBL/GenBank/DDBJ databases">
        <title>Genome sequencing of akame (Lates japonicus).</title>
        <authorList>
            <person name="Hashiguchi Y."/>
            <person name="Takahashi H."/>
        </authorList>
    </citation>
    <scope>NUCLEOTIDE SEQUENCE</scope>
    <source>
        <strain evidence="6">Kochi</strain>
    </source>
</reference>
<organism evidence="6 7">
    <name type="scientific">Lates japonicus</name>
    <name type="common">Japanese lates</name>
    <dbReference type="NCBI Taxonomy" id="270547"/>
    <lineage>
        <taxon>Eukaryota</taxon>
        <taxon>Metazoa</taxon>
        <taxon>Chordata</taxon>
        <taxon>Craniata</taxon>
        <taxon>Vertebrata</taxon>
        <taxon>Euteleostomi</taxon>
        <taxon>Actinopterygii</taxon>
        <taxon>Neopterygii</taxon>
        <taxon>Teleostei</taxon>
        <taxon>Neoteleostei</taxon>
        <taxon>Acanthomorphata</taxon>
        <taxon>Carangaria</taxon>
        <taxon>Carangaria incertae sedis</taxon>
        <taxon>Centropomidae</taxon>
        <taxon>Lates</taxon>
    </lineage>
</organism>
<dbReference type="CDD" id="cd00051">
    <property type="entry name" value="EFh"/>
    <property type="match status" value="2"/>
</dbReference>
<dbReference type="GO" id="GO:0016301">
    <property type="term" value="F:kinase activity"/>
    <property type="evidence" value="ECO:0007669"/>
    <property type="project" value="UniProtKB-KW"/>
</dbReference>
<keyword evidence="7" id="KW-1185">Reference proteome</keyword>
<dbReference type="InterPro" id="IPR018247">
    <property type="entry name" value="EF_Hand_1_Ca_BS"/>
</dbReference>
<feature type="domain" description="EF-hand" evidence="4">
    <location>
        <begin position="45"/>
        <end position="80"/>
    </location>
</feature>